<dbReference type="Pfam" id="PF00001">
    <property type="entry name" value="7tm_1"/>
    <property type="match status" value="4"/>
</dbReference>
<dbReference type="GO" id="GO:0005886">
    <property type="term" value="C:plasma membrane"/>
    <property type="evidence" value="ECO:0007669"/>
    <property type="project" value="UniProtKB-SubCell"/>
</dbReference>
<gene>
    <name evidence="12" type="ORF">PMEA_00016994</name>
</gene>
<dbReference type="EMBL" id="CALNXJ010000003">
    <property type="protein sequence ID" value="CAH3035269.1"/>
    <property type="molecule type" value="Genomic_DNA"/>
</dbReference>
<dbReference type="Proteomes" id="UP001159428">
    <property type="component" value="Unassembled WGS sequence"/>
</dbReference>
<feature type="transmembrane region" description="Helical" evidence="10">
    <location>
        <begin position="6"/>
        <end position="26"/>
    </location>
</feature>
<dbReference type="PRINTS" id="PR00237">
    <property type="entry name" value="GPCRRHODOPSN"/>
</dbReference>
<feature type="transmembrane region" description="Helical" evidence="10">
    <location>
        <begin position="950"/>
        <end position="969"/>
    </location>
</feature>
<feature type="transmembrane region" description="Helical" evidence="10">
    <location>
        <begin position="788"/>
        <end position="808"/>
    </location>
</feature>
<feature type="transmembrane region" description="Helical" evidence="10">
    <location>
        <begin position="260"/>
        <end position="282"/>
    </location>
</feature>
<name>A0AAU9VRI5_9CNID</name>
<sequence>TLANSIFAFLLAPMTATGNAFVLAAIWRNPALRTPSHVLLAGLAFTDFCTGLLSLPLLAAYKLAHLRESSMTCTLVLISFSVSMFFACLTVVVIVMAAAERWLCMSRRSLLTVRRVTILFTIMVCLITAFVTVRVITAICILVMAVSYYKVFGIIRHHQKGVQANQNSINIAKNVSISLNYWATVATSVFACLLAPMTVTGNAFVLAAIWRNPALRTPSQVLLAGLAFTDFCTGLISLPVLAAFMLALLRESSLRCTFSLISFCVGHVFAAVTVIVITMAAAERWLCMSRRNVSISFHYWATVATGVFACLLAPMTVTGNAFVLAAIWRNPALRTPSHVLLAGLAFTDFCTGLISLPVLAAFMLAHLRESSLRCTFSLISFCVGHFFAASTVVIITMAAAERWLCMSRRSLLTVRRVTILYIIMVVFSFLLAPMTVTGNAFVLAAIWRNPALRTPSYVLLAGLAFPNFCTGLISLPLAAVSNLALLRESSMTCTLVLISYCVSQFCAYLTVVVIAVAAAERWLCMSRRSLLTVRRVTILYIMVVSLITAFVTVRVFSFLYLSKDIDNLLNGAFLTAAAICILVMVVSYYKVFRIIRHHQKGVQANQSSINISKYKKSIFTVLYILALFVISYIPYLGNALTFYVLQEFGDMFLTCVKFTSIIIYVSSLLNPLLYCWRIKEIKMEMLSNSSDVLDSLCYVYTYRNVSISFNYWATLANSVFAFLLAPMTVTGNAFVLAAIWRNPTLRTPSHVLLAGLAFTDFCTGLIPLPLIAAYKLAHLRKSSMTCTLVLISYCVSQFCAYLTVVVIAMATAERWLCMSRTSLLTVRRVTILFTIMVCLITAFVTVRVISFRHLSKDIDNLLNGAFLTAAAICILVIAVSYYKVFGIIRHHQKGVQANQNSIDISKYRKSIFTVLYILALFVITYLPYLGNELTSHVLQEFGDLFLTRNNFTTIIIYVSSLLNPLLYYWRIKEIKIGVKHLVKKLLCKQAVEDEE</sequence>
<dbReference type="SUPFAM" id="SSF81321">
    <property type="entry name" value="Family A G protein-coupled receptor-like"/>
    <property type="match status" value="5"/>
</dbReference>
<accession>A0AAU9VRI5</accession>
<keyword evidence="13" id="KW-1185">Reference proteome</keyword>
<comment type="caution">
    <text evidence="12">The sequence shown here is derived from an EMBL/GenBank/DDBJ whole genome shotgun (WGS) entry which is preliminary data.</text>
</comment>
<feature type="transmembrane region" description="Helical" evidence="10">
    <location>
        <begin position="181"/>
        <end position="209"/>
    </location>
</feature>
<dbReference type="PANTHER" id="PTHR24246">
    <property type="entry name" value="OLFACTORY RECEPTOR AND ADENOSINE RECEPTOR"/>
    <property type="match status" value="1"/>
</dbReference>
<dbReference type="PROSITE" id="PS50262">
    <property type="entry name" value="G_PROTEIN_RECEP_F1_2"/>
    <property type="match status" value="4"/>
</dbReference>
<evidence type="ECO:0000256" key="5">
    <source>
        <dbReference type="ARBA" id="ARBA00023040"/>
    </source>
</evidence>
<evidence type="ECO:0000256" key="7">
    <source>
        <dbReference type="ARBA" id="ARBA00023170"/>
    </source>
</evidence>
<comment type="subcellular location">
    <subcellularLocation>
        <location evidence="1">Cell membrane</location>
        <topology evidence="1">Multi-pass membrane protein</topology>
    </subcellularLocation>
</comment>
<feature type="transmembrane region" description="Helical" evidence="10">
    <location>
        <begin position="376"/>
        <end position="399"/>
    </location>
</feature>
<feature type="domain" description="G-protein coupled receptors family 1 profile" evidence="11">
    <location>
        <begin position="731"/>
        <end position="967"/>
    </location>
</feature>
<feature type="transmembrane region" description="Helical" evidence="10">
    <location>
        <begin position="829"/>
        <end position="849"/>
    </location>
</feature>
<keyword evidence="9" id="KW-0807">Transducer</keyword>
<dbReference type="InterPro" id="IPR017452">
    <property type="entry name" value="GPCR_Rhodpsn_7TM"/>
</dbReference>
<feature type="domain" description="G-protein coupled receptors family 1 profile" evidence="11">
    <location>
        <begin position="18"/>
        <end position="133"/>
    </location>
</feature>
<proteinExistence type="predicted"/>
<feature type="transmembrane region" description="Helical" evidence="10">
    <location>
        <begin position="419"/>
        <end position="445"/>
    </location>
</feature>
<keyword evidence="2" id="KW-1003">Cell membrane</keyword>
<evidence type="ECO:0000256" key="6">
    <source>
        <dbReference type="ARBA" id="ARBA00023136"/>
    </source>
</evidence>
<dbReference type="InterPro" id="IPR000276">
    <property type="entry name" value="GPCR_Rhodpsn"/>
</dbReference>
<feature type="transmembrane region" description="Helical" evidence="10">
    <location>
        <begin position="719"/>
        <end position="739"/>
    </location>
</feature>
<evidence type="ECO:0000313" key="12">
    <source>
        <dbReference type="EMBL" id="CAH3035269.1"/>
    </source>
</evidence>
<evidence type="ECO:0000313" key="13">
    <source>
        <dbReference type="Proteomes" id="UP001159428"/>
    </source>
</evidence>
<keyword evidence="5" id="KW-0297">G-protein coupled receptor</keyword>
<feature type="transmembrane region" description="Helical" evidence="10">
    <location>
        <begin position="221"/>
        <end position="248"/>
    </location>
</feature>
<feature type="non-terminal residue" evidence="12">
    <location>
        <position position="1"/>
    </location>
</feature>
<dbReference type="Gene3D" id="1.20.1070.10">
    <property type="entry name" value="Rhodopsin 7-helix transmembrane proteins"/>
    <property type="match status" value="5"/>
</dbReference>
<feature type="transmembrane region" description="Helical" evidence="10">
    <location>
        <begin position="75"/>
        <end position="97"/>
    </location>
</feature>
<evidence type="ECO:0000256" key="3">
    <source>
        <dbReference type="ARBA" id="ARBA00022692"/>
    </source>
</evidence>
<keyword evidence="3 10" id="KW-0812">Transmembrane</keyword>
<keyword evidence="7" id="KW-0675">Receptor</keyword>
<reference evidence="12 13" key="1">
    <citation type="submission" date="2022-05" db="EMBL/GenBank/DDBJ databases">
        <authorList>
            <consortium name="Genoscope - CEA"/>
            <person name="William W."/>
        </authorList>
    </citation>
    <scope>NUCLEOTIDE SEQUENCE [LARGE SCALE GENOMIC DNA]</scope>
</reference>
<dbReference type="GO" id="GO:0004930">
    <property type="term" value="F:G protein-coupled receptor activity"/>
    <property type="evidence" value="ECO:0007669"/>
    <property type="project" value="UniProtKB-KW"/>
</dbReference>
<evidence type="ECO:0000256" key="10">
    <source>
        <dbReference type="SAM" id="Phobius"/>
    </source>
</evidence>
<feature type="transmembrane region" description="Helical" evidence="10">
    <location>
        <begin position="497"/>
        <end position="518"/>
    </location>
</feature>
<organism evidence="12 13">
    <name type="scientific">Pocillopora meandrina</name>
    <dbReference type="NCBI Taxonomy" id="46732"/>
    <lineage>
        <taxon>Eukaryota</taxon>
        <taxon>Metazoa</taxon>
        <taxon>Cnidaria</taxon>
        <taxon>Anthozoa</taxon>
        <taxon>Hexacorallia</taxon>
        <taxon>Scleractinia</taxon>
        <taxon>Astrocoeniina</taxon>
        <taxon>Pocilloporidae</taxon>
        <taxon>Pocillopora</taxon>
    </lineage>
</organism>
<keyword evidence="4 10" id="KW-1133">Transmembrane helix</keyword>
<keyword evidence="6 10" id="KW-0472">Membrane</keyword>
<evidence type="ECO:0000256" key="8">
    <source>
        <dbReference type="ARBA" id="ARBA00023180"/>
    </source>
</evidence>
<feature type="transmembrane region" description="Helical" evidence="10">
    <location>
        <begin position="303"/>
        <end position="328"/>
    </location>
</feature>
<feature type="transmembrane region" description="Helical" evidence="10">
    <location>
        <begin position="457"/>
        <end position="477"/>
    </location>
</feature>
<feature type="transmembrane region" description="Helical" evidence="10">
    <location>
        <begin position="911"/>
        <end position="930"/>
    </location>
</feature>
<feature type="transmembrane region" description="Helical" evidence="10">
    <location>
        <begin position="538"/>
        <end position="562"/>
    </location>
</feature>
<feature type="transmembrane region" description="Helical" evidence="10">
    <location>
        <begin position="568"/>
        <end position="589"/>
    </location>
</feature>
<feature type="transmembrane region" description="Helical" evidence="10">
    <location>
        <begin position="118"/>
        <end position="149"/>
    </location>
</feature>
<feature type="transmembrane region" description="Helical" evidence="10">
    <location>
        <begin position="751"/>
        <end position="776"/>
    </location>
</feature>
<evidence type="ECO:0000256" key="9">
    <source>
        <dbReference type="ARBA" id="ARBA00023224"/>
    </source>
</evidence>
<feature type="transmembrane region" description="Helical" evidence="10">
    <location>
        <begin position="861"/>
        <end position="882"/>
    </location>
</feature>
<feature type="transmembrane region" description="Helical" evidence="10">
    <location>
        <begin position="340"/>
        <end position="364"/>
    </location>
</feature>
<feature type="domain" description="G-protein coupled receptors family 1 profile" evidence="11">
    <location>
        <begin position="319"/>
        <end position="674"/>
    </location>
</feature>
<dbReference type="AlphaFoldDB" id="A0AAU9VRI5"/>
<evidence type="ECO:0000256" key="2">
    <source>
        <dbReference type="ARBA" id="ARBA00022475"/>
    </source>
</evidence>
<keyword evidence="8" id="KW-0325">Glycoprotein</keyword>
<evidence type="ECO:0000256" key="1">
    <source>
        <dbReference type="ARBA" id="ARBA00004651"/>
    </source>
</evidence>
<evidence type="ECO:0000256" key="4">
    <source>
        <dbReference type="ARBA" id="ARBA00022989"/>
    </source>
</evidence>
<feature type="domain" description="G-protein coupled receptors family 1 profile" evidence="11">
    <location>
        <begin position="201"/>
        <end position="290"/>
    </location>
</feature>
<protein>
    <recommendedName>
        <fullName evidence="11">G-protein coupled receptors family 1 profile domain-containing protein</fullName>
    </recommendedName>
</protein>
<feature type="transmembrane region" description="Helical" evidence="10">
    <location>
        <begin position="38"/>
        <end position="63"/>
    </location>
</feature>
<dbReference type="SMART" id="SM01381">
    <property type="entry name" value="7TM_GPCR_Srsx"/>
    <property type="match status" value="1"/>
</dbReference>
<dbReference type="PANTHER" id="PTHR24246:SF27">
    <property type="entry name" value="ADENOSINE RECEPTOR, ISOFORM A"/>
    <property type="match status" value="1"/>
</dbReference>
<feature type="transmembrane region" description="Helical" evidence="10">
    <location>
        <begin position="621"/>
        <end position="645"/>
    </location>
</feature>
<evidence type="ECO:0000259" key="11">
    <source>
        <dbReference type="PROSITE" id="PS50262"/>
    </source>
</evidence>
<dbReference type="CDD" id="cd00637">
    <property type="entry name" value="7tm_classA_rhodopsin-like"/>
    <property type="match status" value="2"/>
</dbReference>